<dbReference type="EMBL" id="REGN01014045">
    <property type="protein sequence ID" value="RMZ93134.1"/>
    <property type="molecule type" value="Genomic_DNA"/>
</dbReference>
<dbReference type="Proteomes" id="UP000276133">
    <property type="component" value="Unassembled WGS sequence"/>
</dbReference>
<evidence type="ECO:0000313" key="2">
    <source>
        <dbReference type="Proteomes" id="UP000276133"/>
    </source>
</evidence>
<sequence length="75" mass="8779">MIWPRLNCFSLTCGGHPLSLLPCNMAKKIKRVAYILNYVLDNQICSISNDLDSDKEFENKIAWKLILFAFWWKEA</sequence>
<organism evidence="1 2">
    <name type="scientific">Brachionus plicatilis</name>
    <name type="common">Marine rotifer</name>
    <name type="synonym">Brachionus muelleri</name>
    <dbReference type="NCBI Taxonomy" id="10195"/>
    <lineage>
        <taxon>Eukaryota</taxon>
        <taxon>Metazoa</taxon>
        <taxon>Spiralia</taxon>
        <taxon>Gnathifera</taxon>
        <taxon>Rotifera</taxon>
        <taxon>Eurotatoria</taxon>
        <taxon>Monogononta</taxon>
        <taxon>Pseudotrocha</taxon>
        <taxon>Ploima</taxon>
        <taxon>Brachionidae</taxon>
        <taxon>Brachionus</taxon>
    </lineage>
</organism>
<evidence type="ECO:0000313" key="1">
    <source>
        <dbReference type="EMBL" id="RMZ93134.1"/>
    </source>
</evidence>
<comment type="caution">
    <text evidence="1">The sequence shown here is derived from an EMBL/GenBank/DDBJ whole genome shotgun (WGS) entry which is preliminary data.</text>
</comment>
<proteinExistence type="predicted"/>
<keyword evidence="2" id="KW-1185">Reference proteome</keyword>
<dbReference type="AlphaFoldDB" id="A0A3M7P377"/>
<protein>
    <submittedName>
        <fullName evidence="1">Uncharacterized protein</fullName>
    </submittedName>
</protein>
<accession>A0A3M7P377</accession>
<reference evidence="1 2" key="1">
    <citation type="journal article" date="2018" name="Sci. Rep.">
        <title>Genomic signatures of local adaptation to the degree of environmental predictability in rotifers.</title>
        <authorList>
            <person name="Franch-Gras L."/>
            <person name="Hahn C."/>
            <person name="Garcia-Roger E.M."/>
            <person name="Carmona M.J."/>
            <person name="Serra M."/>
            <person name="Gomez A."/>
        </authorList>
    </citation>
    <scope>NUCLEOTIDE SEQUENCE [LARGE SCALE GENOMIC DNA]</scope>
    <source>
        <strain evidence="1">HYR1</strain>
    </source>
</reference>
<name>A0A3M7P377_BRAPC</name>
<gene>
    <name evidence="1" type="ORF">BpHYR1_001460</name>
</gene>